<dbReference type="Gene3D" id="1.10.340.70">
    <property type="match status" value="1"/>
</dbReference>
<dbReference type="SUPFAM" id="SSF53098">
    <property type="entry name" value="Ribonuclease H-like"/>
    <property type="match status" value="1"/>
</dbReference>
<dbReference type="Pfam" id="PF17921">
    <property type="entry name" value="Integrase_H2C2"/>
    <property type="match status" value="1"/>
</dbReference>
<dbReference type="InterPro" id="IPR050951">
    <property type="entry name" value="Retrovirus_Pol_polyprotein"/>
</dbReference>
<evidence type="ECO:0000256" key="2">
    <source>
        <dbReference type="SAM" id="MobiDB-lite"/>
    </source>
</evidence>
<dbReference type="PANTHER" id="PTHR37984">
    <property type="entry name" value="PROTEIN CBG26694"/>
    <property type="match status" value="1"/>
</dbReference>
<keyword evidence="5" id="KW-1185">Reference proteome</keyword>
<dbReference type="PANTHER" id="PTHR37984:SF5">
    <property type="entry name" value="PROTEIN NYNRIN-LIKE"/>
    <property type="match status" value="1"/>
</dbReference>
<proteinExistence type="predicted"/>
<dbReference type="InterPro" id="IPR041588">
    <property type="entry name" value="Integrase_H2C2"/>
</dbReference>
<gene>
    <name evidence="4" type="ORF">KC01_LOCUS41057</name>
</gene>
<evidence type="ECO:0000313" key="4">
    <source>
        <dbReference type="EMBL" id="CAL1615052.1"/>
    </source>
</evidence>
<protein>
    <recommendedName>
        <fullName evidence="1">Gypsy retrotransposon integrase-like protein 1</fullName>
    </recommendedName>
</protein>
<dbReference type="InterPro" id="IPR012337">
    <property type="entry name" value="RNaseH-like_sf"/>
</dbReference>
<dbReference type="GO" id="GO:0003676">
    <property type="term" value="F:nucleic acid binding"/>
    <property type="evidence" value="ECO:0007669"/>
    <property type="project" value="InterPro"/>
</dbReference>
<evidence type="ECO:0000313" key="5">
    <source>
        <dbReference type="Proteomes" id="UP001497482"/>
    </source>
</evidence>
<dbReference type="Gene3D" id="3.30.420.10">
    <property type="entry name" value="Ribonuclease H-like superfamily/Ribonuclease H"/>
    <property type="match status" value="1"/>
</dbReference>
<evidence type="ECO:0000259" key="3">
    <source>
        <dbReference type="Pfam" id="PF17921"/>
    </source>
</evidence>
<dbReference type="InterPro" id="IPR036397">
    <property type="entry name" value="RNaseH_sf"/>
</dbReference>
<dbReference type="AlphaFoldDB" id="A0AAV2MP86"/>
<organism evidence="4 5">
    <name type="scientific">Knipowitschia caucasica</name>
    <name type="common">Caucasian dwarf goby</name>
    <name type="synonym">Pomatoschistus caucasicus</name>
    <dbReference type="NCBI Taxonomy" id="637954"/>
    <lineage>
        <taxon>Eukaryota</taxon>
        <taxon>Metazoa</taxon>
        <taxon>Chordata</taxon>
        <taxon>Craniata</taxon>
        <taxon>Vertebrata</taxon>
        <taxon>Euteleostomi</taxon>
        <taxon>Actinopterygii</taxon>
        <taxon>Neopterygii</taxon>
        <taxon>Teleostei</taxon>
        <taxon>Neoteleostei</taxon>
        <taxon>Acanthomorphata</taxon>
        <taxon>Gobiaria</taxon>
        <taxon>Gobiiformes</taxon>
        <taxon>Gobioidei</taxon>
        <taxon>Gobiidae</taxon>
        <taxon>Gobiinae</taxon>
        <taxon>Knipowitschia</taxon>
    </lineage>
</organism>
<sequence>MLDADSFPLVPPVPPVAQEQVVECGPNKLGDIFTFVSQGSFSEAVPPPRKKNLKRYARKFTVEEGKLFYVGVRREEKREVVMDPERKRQIFLQCHFNDVGGHLGQKKTVHRIQSRFYWLGIVRDVVDWIKVCETCRGADRSKILSRATRLLRVAAPWDFITALLLGPFPVSALGHSHLLLLLDHFSKWPEAFPLQRPDPEGVARGVSSCVYRFGAPKTIAFIQSPDFCSQVSRALSETWTLSLPLAPVDQALDCSATTLQRAVLQLVEERQERWEEHLDKTLFQLRTSVDQNTKYSPFSLLFGRSAPKTQSSLQEKTCPHLKAIQENQEALRHKVLENLNTAYKQQKKTNSKRGSGLYLGFNQSDKK</sequence>
<accession>A0AAV2MP86</accession>
<dbReference type="EMBL" id="OZ035831">
    <property type="protein sequence ID" value="CAL1615052.1"/>
    <property type="molecule type" value="Genomic_DNA"/>
</dbReference>
<name>A0AAV2MP86_KNICA</name>
<dbReference type="Proteomes" id="UP001497482">
    <property type="component" value="Chromosome 9"/>
</dbReference>
<feature type="region of interest" description="Disordered" evidence="2">
    <location>
        <begin position="345"/>
        <end position="367"/>
    </location>
</feature>
<feature type="domain" description="Integrase zinc-binding" evidence="3">
    <location>
        <begin position="84"/>
        <end position="136"/>
    </location>
</feature>
<dbReference type="FunFam" id="1.10.340.70:FF:000001">
    <property type="entry name" value="Retrovirus-related Pol polyprotein from transposon gypsy-like Protein"/>
    <property type="match status" value="1"/>
</dbReference>
<reference evidence="4 5" key="1">
    <citation type="submission" date="2024-04" db="EMBL/GenBank/DDBJ databases">
        <authorList>
            <person name="Waldvogel A.-M."/>
            <person name="Schoenle A."/>
        </authorList>
    </citation>
    <scope>NUCLEOTIDE SEQUENCE [LARGE SCALE GENOMIC DNA]</scope>
</reference>
<evidence type="ECO:0000256" key="1">
    <source>
        <dbReference type="ARBA" id="ARBA00039658"/>
    </source>
</evidence>